<gene>
    <name evidence="2" type="ORF">ACFQ4C_18045</name>
</gene>
<evidence type="ECO:0000313" key="2">
    <source>
        <dbReference type="EMBL" id="MFD1143034.1"/>
    </source>
</evidence>
<feature type="region of interest" description="Disordered" evidence="1">
    <location>
        <begin position="443"/>
        <end position="469"/>
    </location>
</feature>
<dbReference type="EMBL" id="JBHTLP010000011">
    <property type="protein sequence ID" value="MFD1143034.1"/>
    <property type="molecule type" value="Genomic_DNA"/>
</dbReference>
<name>A0ABW3Q8Q2_9BACT</name>
<dbReference type="RefSeq" id="WP_265990867.1">
    <property type="nucleotide sequence ID" value="NZ_CP110973.1"/>
</dbReference>
<organism evidence="2 3">
    <name type="scientific">Larkinella insperata</name>
    <dbReference type="NCBI Taxonomy" id="332158"/>
    <lineage>
        <taxon>Bacteria</taxon>
        <taxon>Pseudomonadati</taxon>
        <taxon>Bacteroidota</taxon>
        <taxon>Cytophagia</taxon>
        <taxon>Cytophagales</taxon>
        <taxon>Spirosomataceae</taxon>
        <taxon>Larkinella</taxon>
    </lineage>
</organism>
<comment type="caution">
    <text evidence="2">The sequence shown here is derived from an EMBL/GenBank/DDBJ whole genome shotgun (WGS) entry which is preliminary data.</text>
</comment>
<dbReference type="Proteomes" id="UP001597116">
    <property type="component" value="Unassembled WGS sequence"/>
</dbReference>
<proteinExistence type="predicted"/>
<feature type="compositionally biased region" description="Low complexity" evidence="1">
    <location>
        <begin position="443"/>
        <end position="454"/>
    </location>
</feature>
<sequence>MNPIHLNDTGSVAYLPTVHAVVNLPGVGTAGPNGQAPVALGASPTEPVRRRELQPGDDHIAYWGDGNDFPQQIIKLASKNTIIPTTLSKKAALWIGGGVYASADEEDETPVKDPEIRRFLNDITTKRYLLETALDINWFANSFPEFILSKNREKVVQLHSNEAAYCRFGRMNEQTGEIDKLYLNANWEGASAADPQTIVIPAINPYSWDRVEKVRKGKAYKYSYPLSFPSPGRSYYQLANWDSARSSGWLEVLDAIPQFKKFSMQNQMQIKYHIEVPSDYWPQVYGDRWEQGSIEARTAIRDEFLKALMDKLSNVQNANKGILTETWIDRGSKNEVGIKINVLDDKHKEGKYNEDYTEGLANLYYALDFDPTLGGFAGMGPRSGGSDKREAFWIFISGCKPWRDRILEPLEFTAQYNGWKKKYPELTFRFRDTFLTTLDTGKSTATSNTATTATGESKPPKKTDEAADK</sequence>
<reference evidence="3" key="1">
    <citation type="journal article" date="2019" name="Int. J. Syst. Evol. Microbiol.">
        <title>The Global Catalogue of Microorganisms (GCM) 10K type strain sequencing project: providing services to taxonomists for standard genome sequencing and annotation.</title>
        <authorList>
            <consortium name="The Broad Institute Genomics Platform"/>
            <consortium name="The Broad Institute Genome Sequencing Center for Infectious Disease"/>
            <person name="Wu L."/>
            <person name="Ma J."/>
        </authorList>
    </citation>
    <scope>NUCLEOTIDE SEQUENCE [LARGE SCALE GENOMIC DNA]</scope>
    <source>
        <strain evidence="3">CCUG 55608</strain>
    </source>
</reference>
<protein>
    <submittedName>
        <fullName evidence="2">Uncharacterized protein</fullName>
    </submittedName>
</protein>
<evidence type="ECO:0000256" key="1">
    <source>
        <dbReference type="SAM" id="MobiDB-lite"/>
    </source>
</evidence>
<keyword evidence="3" id="KW-1185">Reference proteome</keyword>
<evidence type="ECO:0000313" key="3">
    <source>
        <dbReference type="Proteomes" id="UP001597116"/>
    </source>
</evidence>
<accession>A0ABW3Q8Q2</accession>
<feature type="compositionally biased region" description="Basic and acidic residues" evidence="1">
    <location>
        <begin position="458"/>
        <end position="469"/>
    </location>
</feature>